<gene>
    <name evidence="2" type="ORF">DCF19_10020</name>
</gene>
<dbReference type="InterPro" id="IPR041049">
    <property type="entry name" value="DUF5615"/>
</dbReference>
<dbReference type="AlphaFoldDB" id="A0A2W4W8R1"/>
<reference evidence="2 3" key="2">
    <citation type="submission" date="2018-06" db="EMBL/GenBank/DDBJ databases">
        <title>Metagenomic assembly of (sub)arctic Cyanobacteria and their associated microbiome from non-axenic cultures.</title>
        <authorList>
            <person name="Baurain D."/>
        </authorList>
    </citation>
    <scope>NUCLEOTIDE SEQUENCE [LARGE SCALE GENOMIC DNA]</scope>
    <source>
        <strain evidence="2">ULC066bin1</strain>
    </source>
</reference>
<evidence type="ECO:0000313" key="3">
    <source>
        <dbReference type="Proteomes" id="UP000249467"/>
    </source>
</evidence>
<dbReference type="EMBL" id="QBML01000011">
    <property type="protein sequence ID" value="PZO41524.1"/>
    <property type="molecule type" value="Genomic_DNA"/>
</dbReference>
<feature type="domain" description="DUF5615" evidence="1">
    <location>
        <begin position="3"/>
        <end position="110"/>
    </location>
</feature>
<organism evidence="2 3">
    <name type="scientific">Pseudanabaena frigida</name>
    <dbReference type="NCBI Taxonomy" id="945775"/>
    <lineage>
        <taxon>Bacteria</taxon>
        <taxon>Bacillati</taxon>
        <taxon>Cyanobacteriota</taxon>
        <taxon>Cyanophyceae</taxon>
        <taxon>Pseudanabaenales</taxon>
        <taxon>Pseudanabaenaceae</taxon>
        <taxon>Pseudanabaena</taxon>
    </lineage>
</organism>
<accession>A0A2W4W8R1</accession>
<protein>
    <recommendedName>
        <fullName evidence="1">DUF5615 domain-containing protein</fullName>
    </recommendedName>
</protein>
<dbReference type="Pfam" id="PF18480">
    <property type="entry name" value="DUF5615"/>
    <property type="match status" value="1"/>
</dbReference>
<proteinExistence type="predicted"/>
<dbReference type="Proteomes" id="UP000249467">
    <property type="component" value="Unassembled WGS sequence"/>
</dbReference>
<sequence>MARFYADEQFPLPVVRILRSLGHNILTVQEANKAEQKIPDNEVLAYAISLDRAVLTLNRHDFIRLHKQNPQHQGIVICKSNSDWEQIAQRIHETVTAFASLSGQLVRVNRQK</sequence>
<reference evidence="2 3" key="1">
    <citation type="submission" date="2018-04" db="EMBL/GenBank/DDBJ databases">
        <authorList>
            <person name="Go L.Y."/>
            <person name="Mitchell J.A."/>
        </authorList>
    </citation>
    <scope>NUCLEOTIDE SEQUENCE [LARGE SCALE GENOMIC DNA]</scope>
    <source>
        <strain evidence="2">ULC066bin1</strain>
    </source>
</reference>
<comment type="caution">
    <text evidence="2">The sequence shown here is derived from an EMBL/GenBank/DDBJ whole genome shotgun (WGS) entry which is preliminary data.</text>
</comment>
<evidence type="ECO:0000313" key="2">
    <source>
        <dbReference type="EMBL" id="PZO41524.1"/>
    </source>
</evidence>
<name>A0A2W4W8R1_9CYAN</name>
<evidence type="ECO:0000259" key="1">
    <source>
        <dbReference type="Pfam" id="PF18480"/>
    </source>
</evidence>